<gene>
    <name evidence="3" type="ORF">MINT15_14110</name>
</gene>
<dbReference type="Proteomes" id="UP000030848">
    <property type="component" value="Unassembled WGS sequence"/>
</dbReference>
<dbReference type="Pfam" id="PF13560">
    <property type="entry name" value="HTH_31"/>
    <property type="match status" value="1"/>
</dbReference>
<dbReference type="InterPro" id="IPR010982">
    <property type="entry name" value="Lambda_DNA-bd_dom_sf"/>
</dbReference>
<dbReference type="EMBL" id="JRZE01000003">
    <property type="protein sequence ID" value="KHF44529.1"/>
    <property type="molecule type" value="Genomic_DNA"/>
</dbReference>
<dbReference type="SMART" id="SM00530">
    <property type="entry name" value="HTH_XRE"/>
    <property type="match status" value="1"/>
</dbReference>
<dbReference type="Pfam" id="PF19054">
    <property type="entry name" value="DUF5753"/>
    <property type="match status" value="1"/>
</dbReference>
<dbReference type="OMA" id="VLPGWFQ"/>
<protein>
    <submittedName>
        <fullName evidence="3">XRE family transcriptional regulator</fullName>
    </submittedName>
</protein>
<dbReference type="PROSITE" id="PS50943">
    <property type="entry name" value="HTH_CROC1"/>
    <property type="match status" value="1"/>
</dbReference>
<sequence>MTRDDVDDVGERNGQQQMAARGGSGAEHTTPTARRMIVGAQLRRLRERAGISRGDAGYHIRASESKISRLELGRVSFKERDVADLLTLYGVTDPDEREVLLSMVEEANQVGWWQKFNDYTPKWFEPYLGLEEAASRIQTYELQFVPGLLQTADYARAVITHGLPHAASEEAEARVALRMRRQRLLQRPRAPKLWAVLDESVIHRPIGGRKVYREQLEHLLEMTRLPHITVQIVPYDRSGYAAEGAFTLLRFAQPELPNIGYIDHIAGGLVLERPEEIERIGRSLDRLAVDAETPERSRQMIAKMLAES</sequence>
<comment type="caution">
    <text evidence="3">The sequence shown here is derived from an EMBL/GenBank/DDBJ whole genome shotgun (WGS) entry which is preliminary data.</text>
</comment>
<feature type="domain" description="HTH cro/C1-type" evidence="2">
    <location>
        <begin position="42"/>
        <end position="97"/>
    </location>
</feature>
<dbReference type="InterPro" id="IPR043917">
    <property type="entry name" value="DUF5753"/>
</dbReference>
<dbReference type="AlphaFoldDB" id="A0A837D9I0"/>
<dbReference type="CDD" id="cd00093">
    <property type="entry name" value="HTH_XRE"/>
    <property type="match status" value="1"/>
</dbReference>
<dbReference type="SUPFAM" id="SSF47413">
    <property type="entry name" value="lambda repressor-like DNA-binding domains"/>
    <property type="match status" value="1"/>
</dbReference>
<accession>A0A837D9I0</accession>
<dbReference type="InterPro" id="IPR001387">
    <property type="entry name" value="Cro/C1-type_HTH"/>
</dbReference>
<dbReference type="GO" id="GO:0003677">
    <property type="term" value="F:DNA binding"/>
    <property type="evidence" value="ECO:0007669"/>
    <property type="project" value="InterPro"/>
</dbReference>
<evidence type="ECO:0000259" key="2">
    <source>
        <dbReference type="PROSITE" id="PS50943"/>
    </source>
</evidence>
<dbReference type="Gene3D" id="1.10.260.40">
    <property type="entry name" value="lambda repressor-like DNA-binding domains"/>
    <property type="match status" value="1"/>
</dbReference>
<feature type="region of interest" description="Disordered" evidence="1">
    <location>
        <begin position="1"/>
        <end position="32"/>
    </location>
</feature>
<organism evidence="3 4">
    <name type="scientific">Saccharomonospora viridis</name>
    <dbReference type="NCBI Taxonomy" id="1852"/>
    <lineage>
        <taxon>Bacteria</taxon>
        <taxon>Bacillati</taxon>
        <taxon>Actinomycetota</taxon>
        <taxon>Actinomycetes</taxon>
        <taxon>Pseudonocardiales</taxon>
        <taxon>Pseudonocardiaceae</taxon>
        <taxon>Saccharomonospora</taxon>
    </lineage>
</organism>
<evidence type="ECO:0000313" key="4">
    <source>
        <dbReference type="Proteomes" id="UP000030848"/>
    </source>
</evidence>
<evidence type="ECO:0000256" key="1">
    <source>
        <dbReference type="SAM" id="MobiDB-lite"/>
    </source>
</evidence>
<proteinExistence type="predicted"/>
<name>A0A837D9I0_9PSEU</name>
<reference evidence="3 4" key="1">
    <citation type="submission" date="2014-10" db="EMBL/GenBank/DDBJ databases">
        <title>Genome sequence of Micropolyspora internatus JCM3315.</title>
        <authorList>
            <person name="Shin S.-K."/>
            <person name="Yi H."/>
        </authorList>
    </citation>
    <scope>NUCLEOTIDE SEQUENCE [LARGE SCALE GENOMIC DNA]</scope>
    <source>
        <strain evidence="3 4">JCM 3315</strain>
    </source>
</reference>
<evidence type="ECO:0000313" key="3">
    <source>
        <dbReference type="EMBL" id="KHF44529.1"/>
    </source>
</evidence>